<dbReference type="InterPro" id="IPR020816">
    <property type="entry name" value="Histone-like_DNA-bd_CS"/>
</dbReference>
<sequence>MEDRRLHCTRHETCIIISSREYPNIHRNGDYSMNKNELLEKVSLASGLTKKESEAAINAFLETLTDVLKAGDKISLKGFGTFEVRTREARMGRNPRTGETMEIAASKVPAFKASSALKNVVNGK</sequence>
<evidence type="ECO:0000313" key="6">
    <source>
        <dbReference type="Proteomes" id="UP001529275"/>
    </source>
</evidence>
<dbReference type="PANTHER" id="PTHR33175">
    <property type="entry name" value="DNA-BINDING PROTEIN HU"/>
    <property type="match status" value="1"/>
</dbReference>
<name>A0ABT7UKR9_9FIRM</name>
<keyword evidence="3 5" id="KW-0238">DNA-binding</keyword>
<dbReference type="PANTHER" id="PTHR33175:SF3">
    <property type="entry name" value="DNA-BINDING PROTEIN HU-BETA"/>
    <property type="match status" value="1"/>
</dbReference>
<keyword evidence="2" id="KW-0226">DNA condensation</keyword>
<dbReference type="PRINTS" id="PR01727">
    <property type="entry name" value="DNABINDINGHU"/>
</dbReference>
<protein>
    <submittedName>
        <fullName evidence="5">HU family DNA-binding protein</fullName>
    </submittedName>
</protein>
<dbReference type="RefSeq" id="WP_158095465.1">
    <property type="nucleotide sequence ID" value="NZ_JAUDCK010000052.1"/>
</dbReference>
<proteinExistence type="inferred from homology"/>
<reference evidence="6" key="1">
    <citation type="submission" date="2023-06" db="EMBL/GenBank/DDBJ databases">
        <title>Identification and characterization of horizontal gene transfer across gut microbiota members of farm animals based on homology search.</title>
        <authorList>
            <person name="Zeman M."/>
            <person name="Kubasova T."/>
            <person name="Jahodarova E."/>
            <person name="Nykrynova M."/>
            <person name="Rychlik I."/>
        </authorList>
    </citation>
    <scope>NUCLEOTIDE SEQUENCE [LARGE SCALE GENOMIC DNA]</scope>
    <source>
        <strain evidence="6">ET341</strain>
    </source>
</reference>
<dbReference type="InterPro" id="IPR010992">
    <property type="entry name" value="IHF-like_DNA-bd_dom_sf"/>
</dbReference>
<dbReference type="Gene3D" id="4.10.520.10">
    <property type="entry name" value="IHF-like DNA-binding proteins"/>
    <property type="match status" value="1"/>
</dbReference>
<evidence type="ECO:0000256" key="1">
    <source>
        <dbReference type="ARBA" id="ARBA00010529"/>
    </source>
</evidence>
<organism evidence="5 6">
    <name type="scientific">Massilimicrobiota timonensis</name>
    <dbReference type="NCBI Taxonomy" id="1776392"/>
    <lineage>
        <taxon>Bacteria</taxon>
        <taxon>Bacillati</taxon>
        <taxon>Bacillota</taxon>
        <taxon>Erysipelotrichia</taxon>
        <taxon>Erysipelotrichales</taxon>
        <taxon>Erysipelotrichaceae</taxon>
        <taxon>Massilimicrobiota</taxon>
    </lineage>
</organism>
<evidence type="ECO:0000256" key="4">
    <source>
        <dbReference type="RuleBase" id="RU003939"/>
    </source>
</evidence>
<reference evidence="5 6" key="2">
    <citation type="submission" date="2023-06" db="EMBL/GenBank/DDBJ databases">
        <authorList>
            <person name="Zeman M."/>
            <person name="Kubasova T."/>
            <person name="Jahodarova E."/>
            <person name="Nykrynova M."/>
            <person name="Rychlik I."/>
        </authorList>
    </citation>
    <scope>NUCLEOTIDE SEQUENCE [LARGE SCALE GENOMIC DNA]</scope>
    <source>
        <strain evidence="5 6">ET341</strain>
    </source>
</reference>
<evidence type="ECO:0000256" key="3">
    <source>
        <dbReference type="ARBA" id="ARBA00023125"/>
    </source>
</evidence>
<dbReference type="CDD" id="cd13831">
    <property type="entry name" value="HU"/>
    <property type="match status" value="1"/>
</dbReference>
<evidence type="ECO:0000313" key="5">
    <source>
        <dbReference type="EMBL" id="MDM8196745.1"/>
    </source>
</evidence>
<dbReference type="PROSITE" id="PS00045">
    <property type="entry name" value="HISTONE_LIKE"/>
    <property type="match status" value="1"/>
</dbReference>
<dbReference type="SUPFAM" id="SSF47729">
    <property type="entry name" value="IHF-like DNA-binding proteins"/>
    <property type="match status" value="1"/>
</dbReference>
<dbReference type="Proteomes" id="UP001529275">
    <property type="component" value="Unassembled WGS sequence"/>
</dbReference>
<dbReference type="InterPro" id="IPR000119">
    <property type="entry name" value="Hist_DNA-bd"/>
</dbReference>
<dbReference type="GO" id="GO:0003677">
    <property type="term" value="F:DNA binding"/>
    <property type="evidence" value="ECO:0007669"/>
    <property type="project" value="UniProtKB-KW"/>
</dbReference>
<evidence type="ECO:0000256" key="2">
    <source>
        <dbReference type="ARBA" id="ARBA00023067"/>
    </source>
</evidence>
<dbReference type="EMBL" id="JAUDCK010000052">
    <property type="protein sequence ID" value="MDM8196745.1"/>
    <property type="molecule type" value="Genomic_DNA"/>
</dbReference>
<dbReference type="Pfam" id="PF00216">
    <property type="entry name" value="Bac_DNA_binding"/>
    <property type="match status" value="1"/>
</dbReference>
<comment type="similarity">
    <text evidence="1 4">Belongs to the bacterial histone-like protein family.</text>
</comment>
<accession>A0ABT7UKR9</accession>
<keyword evidence="6" id="KW-1185">Reference proteome</keyword>
<dbReference type="SMART" id="SM00411">
    <property type="entry name" value="BHL"/>
    <property type="match status" value="1"/>
</dbReference>
<comment type="caution">
    <text evidence="5">The sequence shown here is derived from an EMBL/GenBank/DDBJ whole genome shotgun (WGS) entry which is preliminary data.</text>
</comment>
<gene>
    <name evidence="5" type="ORF">QUV98_10495</name>
</gene>